<evidence type="ECO:0000256" key="3">
    <source>
        <dbReference type="ARBA" id="ARBA00022475"/>
    </source>
</evidence>
<dbReference type="PANTHER" id="PTHR45792:SF7">
    <property type="entry name" value="PUTATIVE (AFU_ORTHOLOGUE AFUA_6G02710)-RELATED"/>
    <property type="match status" value="1"/>
</dbReference>
<keyword evidence="7" id="KW-0378">Hydrolase</keyword>
<evidence type="ECO:0000256" key="12">
    <source>
        <dbReference type="ARBA" id="ARBA00023136"/>
    </source>
</evidence>
<accession>A0ABP0DZ81</accession>
<dbReference type="InterPro" id="IPR002921">
    <property type="entry name" value="Fungal_lipase-type"/>
</dbReference>
<dbReference type="CDD" id="cd00519">
    <property type="entry name" value="Lipase_3"/>
    <property type="match status" value="1"/>
</dbReference>
<evidence type="ECO:0000256" key="1">
    <source>
        <dbReference type="ARBA" id="ARBA00001913"/>
    </source>
</evidence>
<feature type="compositionally biased region" description="Basic and acidic residues" evidence="15">
    <location>
        <begin position="20"/>
        <end position="30"/>
    </location>
</feature>
<feature type="region of interest" description="Disordered" evidence="15">
    <location>
        <begin position="1"/>
        <end position="45"/>
    </location>
</feature>
<evidence type="ECO:0000256" key="8">
    <source>
        <dbReference type="ARBA" id="ARBA00022837"/>
    </source>
</evidence>
<protein>
    <recommendedName>
        <fullName evidence="14">sn-1-specific diacylglycerol lipase</fullName>
        <ecNumber evidence="14">3.1.1.116</ecNumber>
    </recommendedName>
</protein>
<feature type="compositionally biased region" description="Polar residues" evidence="15">
    <location>
        <begin position="574"/>
        <end position="594"/>
    </location>
</feature>
<feature type="compositionally biased region" description="Polar residues" evidence="15">
    <location>
        <begin position="712"/>
        <end position="725"/>
    </location>
</feature>
<dbReference type="Pfam" id="PF01764">
    <property type="entry name" value="Lipase_3"/>
    <property type="match status" value="1"/>
</dbReference>
<dbReference type="SUPFAM" id="SSF53474">
    <property type="entry name" value="alpha/beta-Hydrolases"/>
    <property type="match status" value="1"/>
</dbReference>
<feature type="compositionally biased region" description="Polar residues" evidence="15">
    <location>
        <begin position="474"/>
        <end position="488"/>
    </location>
</feature>
<evidence type="ECO:0000256" key="2">
    <source>
        <dbReference type="ARBA" id="ARBA00004651"/>
    </source>
</evidence>
<evidence type="ECO:0000256" key="13">
    <source>
        <dbReference type="ARBA" id="ARBA00024531"/>
    </source>
</evidence>
<evidence type="ECO:0000256" key="14">
    <source>
        <dbReference type="ARBA" id="ARBA00026104"/>
    </source>
</evidence>
<evidence type="ECO:0000256" key="4">
    <source>
        <dbReference type="ARBA" id="ARBA00022553"/>
    </source>
</evidence>
<feature type="compositionally biased region" description="Pro residues" evidence="15">
    <location>
        <begin position="32"/>
        <end position="44"/>
    </location>
</feature>
<evidence type="ECO:0000256" key="7">
    <source>
        <dbReference type="ARBA" id="ARBA00022801"/>
    </source>
</evidence>
<keyword evidence="11" id="KW-0443">Lipid metabolism</keyword>
<organism evidence="17 18">
    <name type="scientific">Sporothrix epigloea</name>
    <dbReference type="NCBI Taxonomy" id="1892477"/>
    <lineage>
        <taxon>Eukaryota</taxon>
        <taxon>Fungi</taxon>
        <taxon>Dikarya</taxon>
        <taxon>Ascomycota</taxon>
        <taxon>Pezizomycotina</taxon>
        <taxon>Sordariomycetes</taxon>
        <taxon>Sordariomycetidae</taxon>
        <taxon>Ophiostomatales</taxon>
        <taxon>Ophiostomataceae</taxon>
        <taxon>Sporothrix</taxon>
    </lineage>
</organism>
<comment type="caution">
    <text evidence="17">The sequence shown here is derived from an EMBL/GenBank/DDBJ whole genome shotgun (WGS) entry which is preliminary data.</text>
</comment>
<evidence type="ECO:0000256" key="5">
    <source>
        <dbReference type="ARBA" id="ARBA00022692"/>
    </source>
</evidence>
<keyword evidence="6" id="KW-0479">Metal-binding</keyword>
<comment type="subcellular location">
    <subcellularLocation>
        <location evidence="2">Cell membrane</location>
        <topology evidence="2">Multi-pass membrane protein</topology>
    </subcellularLocation>
</comment>
<dbReference type="EMBL" id="CAWUON010000105">
    <property type="protein sequence ID" value="CAK7273179.1"/>
    <property type="molecule type" value="Genomic_DNA"/>
</dbReference>
<evidence type="ECO:0000256" key="9">
    <source>
        <dbReference type="ARBA" id="ARBA00022963"/>
    </source>
</evidence>
<dbReference type="InterPro" id="IPR052214">
    <property type="entry name" value="DAG_Lipase-Related"/>
</dbReference>
<feature type="compositionally biased region" description="Polar residues" evidence="15">
    <location>
        <begin position="618"/>
        <end position="647"/>
    </location>
</feature>
<gene>
    <name evidence="17" type="ORF">SEPCBS119000_005517</name>
</gene>
<evidence type="ECO:0000256" key="6">
    <source>
        <dbReference type="ARBA" id="ARBA00022723"/>
    </source>
</evidence>
<feature type="compositionally biased region" description="Basic and acidic residues" evidence="15">
    <location>
        <begin position="561"/>
        <end position="572"/>
    </location>
</feature>
<evidence type="ECO:0000256" key="10">
    <source>
        <dbReference type="ARBA" id="ARBA00022989"/>
    </source>
</evidence>
<feature type="region of interest" description="Disordered" evidence="15">
    <location>
        <begin position="712"/>
        <end position="734"/>
    </location>
</feature>
<keyword evidence="3" id="KW-1003">Cell membrane</keyword>
<keyword evidence="8" id="KW-0106">Calcium</keyword>
<evidence type="ECO:0000259" key="16">
    <source>
        <dbReference type="Pfam" id="PF01764"/>
    </source>
</evidence>
<dbReference type="Proteomes" id="UP001642502">
    <property type="component" value="Unassembled WGS sequence"/>
</dbReference>
<reference evidence="17 18" key="1">
    <citation type="submission" date="2024-01" db="EMBL/GenBank/DDBJ databases">
        <authorList>
            <person name="Allen C."/>
            <person name="Tagirdzhanova G."/>
        </authorList>
    </citation>
    <scope>NUCLEOTIDE SEQUENCE [LARGE SCALE GENOMIC DNA]</scope>
    <source>
        <strain evidence="17 18">CBS 119000</strain>
    </source>
</reference>
<keyword evidence="18" id="KW-1185">Reference proteome</keyword>
<dbReference type="EC" id="3.1.1.116" evidence="14"/>
<keyword evidence="10" id="KW-1133">Transmembrane helix</keyword>
<evidence type="ECO:0000313" key="17">
    <source>
        <dbReference type="EMBL" id="CAK7273179.1"/>
    </source>
</evidence>
<comment type="catalytic activity">
    <reaction evidence="13">
        <text>a 1,2-diacyl-sn-glycerol + H2O = a 2-acylglycerol + a fatty acid + H(+)</text>
        <dbReference type="Rhea" id="RHEA:33275"/>
        <dbReference type="ChEBI" id="CHEBI:15377"/>
        <dbReference type="ChEBI" id="CHEBI:15378"/>
        <dbReference type="ChEBI" id="CHEBI:17389"/>
        <dbReference type="ChEBI" id="CHEBI:17815"/>
        <dbReference type="ChEBI" id="CHEBI:28868"/>
        <dbReference type="EC" id="3.1.1.116"/>
    </reaction>
    <physiologicalReaction direction="left-to-right" evidence="13">
        <dbReference type="Rhea" id="RHEA:33276"/>
    </physiologicalReaction>
</comment>
<feature type="domain" description="Fungal lipase-type" evidence="16">
    <location>
        <begin position="920"/>
        <end position="1010"/>
    </location>
</feature>
<sequence length="1277" mass="135718">MEADNRSAEEVGTAYSKAGVDTKRDARIDMHGPPPPELGDPLLPPTLARSISLGTGTIRGAVRTVRTVGRVPFYAAQYTTAVSIELSRRILDATLGQTGRTLRAQCAATAREPGGELGVPRTEADQARMDAVVRSTSEAAQRGFNYLQVVTAAGFELTGNSVATLMDVSEVLLMLIDNILGSTESSRALRSIIQFLSQEFQNPATGLPGERVGVRDLLWGICGLVYLQNVNQRQDDHARGKEALETAIWDVVVLDGQRVDVHESSLYGMHSGFYRQLRPQAMLDTGVDSAGKNRDIESTDLTESQIQSRVLAAMSSDAKITVTTTTTKIVTVDITGSQPPPPISPPAGVELVELGPLDKSRENAATSQRDQGETTYRIVFRITADSRPLDSRPSSPLPDLNESINRIEQVDDELSDAAFPWIVSGDSPAGEGPVSSVDSSLKSPKVDKRKPLPAPPTGPELASLPSPTPPYRSEQPSQVPRTQPSAANQKKARQPPVLGSAPSLQRRSATPVSGKPPIIPGRGSSGQSLTTAATRMAPAGNDKKSSGGLRTVFKRPALNLLHKDPKDSKEQDDASSSNSSVFTAAETSPVASSVTRRGAAGGTPTPGALVPPIKKAKVSSNSTGRRSGTEFADTTTRKTQMVRTPLTSRALDQHESPSLRPPTPGRGGNLSPFPNGIVSPYKEKNAIPDDLRSLASLASLASSFTDSVTIHSLQQDTLRPSSATESKALRGHRARANRGSIYTLHTNDSQGSLVLSSYGPGRMPYLEDGVGGQHTFEGVNHARPGNTRNTGSTGRPFDMVREVQRTGHVPGMFPSAPLAHNLQRYMRFSSAAYGRDFLRAMSISTAALSPSHENGGGSTKDGVQNSHHELVAYAQHTGVSPADIVLASFIDVKGGPDSSGLTRMPLVHYITLDHASKAVVLACRGTLGFEDILADMACEYDDLYWRGRTYQVHKGVHASARRILYGGDGRVLATLRDALLAYPDYGLVLCGHSLGGAVTALLGVMLSEPRLANATGGGPASAVAALGYYGFQTKSAPLRLLAGGANGAAVGAVGATGASREVPSLPPGRPVHVFAFGPPGTMTPALCRMTRGLITSLAQGNDIVPYLSLGVLHDLQAVALAFKTDTSHASAELWGRLWSKVRDTVTEKIFGKATARAAGGQAPRNSSDGSNLEPDDAWAYSALKTLRASMLSPKLLPPGEVLIIEMQRVLQRTSYGAGMESGRTDTMLMVLPAQRVILKHVCDVEARFREIKFSLAAFMDHSPGRYERALDQLVGGL</sequence>
<keyword evidence="9" id="KW-0442">Lipid degradation</keyword>
<keyword evidence="5" id="KW-0812">Transmembrane</keyword>
<dbReference type="InterPro" id="IPR029058">
    <property type="entry name" value="AB_hydrolase_fold"/>
</dbReference>
<feature type="compositionally biased region" description="Low complexity" evidence="15">
    <location>
        <begin position="595"/>
        <end position="608"/>
    </location>
</feature>
<feature type="region of interest" description="Disordered" evidence="15">
    <location>
        <begin position="421"/>
        <end position="677"/>
    </location>
</feature>
<dbReference type="Gene3D" id="3.40.50.1820">
    <property type="entry name" value="alpha/beta hydrolase"/>
    <property type="match status" value="1"/>
</dbReference>
<keyword evidence="4" id="KW-0597">Phosphoprotein</keyword>
<name>A0ABP0DZ81_9PEZI</name>
<evidence type="ECO:0000256" key="15">
    <source>
        <dbReference type="SAM" id="MobiDB-lite"/>
    </source>
</evidence>
<proteinExistence type="predicted"/>
<dbReference type="PANTHER" id="PTHR45792">
    <property type="entry name" value="DIACYLGLYCEROL LIPASE HOMOLOG-RELATED"/>
    <property type="match status" value="1"/>
</dbReference>
<evidence type="ECO:0000313" key="18">
    <source>
        <dbReference type="Proteomes" id="UP001642502"/>
    </source>
</evidence>
<keyword evidence="12" id="KW-0472">Membrane</keyword>
<evidence type="ECO:0000256" key="11">
    <source>
        <dbReference type="ARBA" id="ARBA00023098"/>
    </source>
</evidence>
<feature type="compositionally biased region" description="Polar residues" evidence="15">
    <location>
        <begin position="502"/>
        <end position="511"/>
    </location>
</feature>
<comment type="cofactor">
    <cofactor evidence="1">
        <name>Ca(2+)</name>
        <dbReference type="ChEBI" id="CHEBI:29108"/>
    </cofactor>
</comment>